<dbReference type="AlphaFoldDB" id="K1R5M0"/>
<evidence type="ECO:0000313" key="2">
    <source>
        <dbReference type="EMBL" id="EKC44382.1"/>
    </source>
</evidence>
<reference evidence="2" key="1">
    <citation type="journal article" date="2013" name="Environ. Microbiol.">
        <title>Microbiota from the distal guts of lean and obese adolescents exhibit partial functional redundancy besides clear differences in community structure.</title>
        <authorList>
            <person name="Ferrer M."/>
            <person name="Ruiz A."/>
            <person name="Lanza F."/>
            <person name="Haange S.B."/>
            <person name="Oberbach A."/>
            <person name="Till H."/>
            <person name="Bargiela R."/>
            <person name="Campoy C."/>
            <person name="Segura M.T."/>
            <person name="Richter M."/>
            <person name="von Bergen M."/>
            <person name="Seifert J."/>
            <person name="Suarez A."/>
        </authorList>
    </citation>
    <scope>NUCLEOTIDE SEQUENCE</scope>
</reference>
<feature type="region of interest" description="Disordered" evidence="1">
    <location>
        <begin position="124"/>
        <end position="143"/>
    </location>
</feature>
<sequence length="143" mass="16573">MAVKQVQRYIRLNELVPDLMKLMDEKKLGFTTAVELSYIGKKNQNYIAVAIDSQQSSPSQAQAKRMRELDEKKLLNGDVIDGIMMEDKKEVDKVILTGAELSKYFGKETTPREMKDQIIKLLDDWKGQQKEHEKPEKKTEQEK</sequence>
<dbReference type="EMBL" id="AJWZ01011685">
    <property type="protein sequence ID" value="EKC44382.1"/>
    <property type="molecule type" value="Genomic_DNA"/>
</dbReference>
<dbReference type="Gene3D" id="1.10.10.2830">
    <property type="match status" value="1"/>
</dbReference>
<organism evidence="2">
    <name type="scientific">human gut metagenome</name>
    <dbReference type="NCBI Taxonomy" id="408170"/>
    <lineage>
        <taxon>unclassified sequences</taxon>
        <taxon>metagenomes</taxon>
        <taxon>organismal metagenomes</taxon>
    </lineage>
</organism>
<proteinExistence type="predicted"/>
<protein>
    <submittedName>
        <fullName evidence="2">ParB-like partition protein</fullName>
    </submittedName>
</protein>
<comment type="caution">
    <text evidence="2">The sequence shown here is derived from an EMBL/GenBank/DDBJ whole genome shotgun (WGS) entry which is preliminary data.</text>
</comment>
<accession>K1R5M0</accession>
<evidence type="ECO:0000256" key="1">
    <source>
        <dbReference type="SAM" id="MobiDB-lite"/>
    </source>
</evidence>
<dbReference type="SUPFAM" id="SSF109709">
    <property type="entry name" value="KorB DNA-binding domain-like"/>
    <property type="match status" value="1"/>
</dbReference>
<name>K1R5M0_9ZZZZ</name>
<gene>
    <name evidence="2" type="ORF">OBE_17511</name>
</gene>